<dbReference type="Proteomes" id="UP000039865">
    <property type="component" value="Unassembled WGS sequence"/>
</dbReference>
<evidence type="ECO:0000256" key="6">
    <source>
        <dbReference type="ARBA" id="ARBA00022837"/>
    </source>
</evidence>
<dbReference type="Gene3D" id="1.10.510.10">
    <property type="entry name" value="Transferase(Phosphotransferase) domain 1"/>
    <property type="match status" value="1"/>
</dbReference>
<dbReference type="PANTHER" id="PTHR24349">
    <property type="entry name" value="SERINE/THREONINE-PROTEIN KINASE"/>
    <property type="match status" value="1"/>
</dbReference>
<evidence type="ECO:0000256" key="3">
    <source>
        <dbReference type="ARBA" id="ARBA00022679"/>
    </source>
</evidence>
<gene>
    <name evidence="11" type="primary">Contig19202.g20359</name>
    <name evidence="11" type="ORF">STYLEM_11327</name>
</gene>
<dbReference type="AlphaFoldDB" id="A0A078ALL4"/>
<dbReference type="GO" id="GO:0005524">
    <property type="term" value="F:ATP binding"/>
    <property type="evidence" value="ECO:0007669"/>
    <property type="project" value="UniProtKB-KW"/>
</dbReference>
<keyword evidence="5 11" id="KW-0418">Kinase</keyword>
<comment type="similarity">
    <text evidence="8">Belongs to the protein kinase superfamily. Ser/Thr protein kinase family. CDPK subfamily.</text>
</comment>
<dbReference type="InterPro" id="IPR002048">
    <property type="entry name" value="EF_hand_dom"/>
</dbReference>
<evidence type="ECO:0000256" key="4">
    <source>
        <dbReference type="ARBA" id="ARBA00022741"/>
    </source>
</evidence>
<dbReference type="Pfam" id="PF00036">
    <property type="entry name" value="EF-hand_1"/>
    <property type="match status" value="1"/>
</dbReference>
<dbReference type="InterPro" id="IPR011992">
    <property type="entry name" value="EF-hand-dom_pair"/>
</dbReference>
<dbReference type="Pfam" id="PF00069">
    <property type="entry name" value="Pkinase"/>
    <property type="match status" value="1"/>
</dbReference>
<dbReference type="SUPFAM" id="SSF56112">
    <property type="entry name" value="Protein kinase-like (PK-like)"/>
    <property type="match status" value="1"/>
</dbReference>
<keyword evidence="2" id="KW-0723">Serine/threonine-protein kinase</keyword>
<dbReference type="InterPro" id="IPR008271">
    <property type="entry name" value="Ser/Thr_kinase_AS"/>
</dbReference>
<keyword evidence="4" id="KW-0547">Nucleotide-binding</keyword>
<evidence type="ECO:0000256" key="2">
    <source>
        <dbReference type="ARBA" id="ARBA00022527"/>
    </source>
</evidence>
<dbReference type="GO" id="GO:0005509">
    <property type="term" value="F:calcium ion binding"/>
    <property type="evidence" value="ECO:0007669"/>
    <property type="project" value="InterPro"/>
</dbReference>
<dbReference type="GO" id="GO:0004674">
    <property type="term" value="F:protein serine/threonine kinase activity"/>
    <property type="evidence" value="ECO:0007669"/>
    <property type="project" value="UniProtKB-KW"/>
</dbReference>
<dbReference type="PROSITE" id="PS00018">
    <property type="entry name" value="EF_HAND_1"/>
    <property type="match status" value="2"/>
</dbReference>
<dbReference type="EMBL" id="CCKQ01010781">
    <property type="protein sequence ID" value="CDW82297.1"/>
    <property type="molecule type" value="Genomic_DNA"/>
</dbReference>
<name>A0A078ALL4_STYLE</name>
<feature type="domain" description="EF-hand" evidence="10">
    <location>
        <begin position="383"/>
        <end position="418"/>
    </location>
</feature>
<dbReference type="InterPro" id="IPR011009">
    <property type="entry name" value="Kinase-like_dom_sf"/>
</dbReference>
<protein>
    <submittedName>
        <fullName evidence="11">Protein kinase domain containing protein</fullName>
    </submittedName>
</protein>
<dbReference type="SMART" id="SM00220">
    <property type="entry name" value="S_TKc"/>
    <property type="match status" value="1"/>
</dbReference>
<evidence type="ECO:0000313" key="12">
    <source>
        <dbReference type="Proteomes" id="UP000039865"/>
    </source>
</evidence>
<reference evidence="11 12" key="1">
    <citation type="submission" date="2014-06" db="EMBL/GenBank/DDBJ databases">
        <authorList>
            <person name="Swart Estienne"/>
        </authorList>
    </citation>
    <scope>NUCLEOTIDE SEQUENCE [LARGE SCALE GENOMIC DNA]</scope>
    <source>
        <strain evidence="11 12">130c</strain>
    </source>
</reference>
<evidence type="ECO:0000256" key="1">
    <source>
        <dbReference type="ARBA" id="ARBA00001946"/>
    </source>
</evidence>
<comment type="cofactor">
    <cofactor evidence="1">
        <name>Mg(2+)</name>
        <dbReference type="ChEBI" id="CHEBI:18420"/>
    </cofactor>
</comment>
<dbReference type="Pfam" id="PF13499">
    <property type="entry name" value="EF-hand_7"/>
    <property type="match status" value="1"/>
</dbReference>
<dbReference type="OrthoDB" id="10252171at2759"/>
<dbReference type="PROSITE" id="PS00108">
    <property type="entry name" value="PROTEIN_KINASE_ST"/>
    <property type="match status" value="1"/>
</dbReference>
<dbReference type="InterPro" id="IPR050205">
    <property type="entry name" value="CDPK_Ser/Thr_kinases"/>
</dbReference>
<sequence length="528" mass="62834">MGNFACIERTKMEDNQQVMNTEEDIERKFEQEKREINLVPKKRDFFNYYKFIHSKKKNDKHNLDMQYFNIKRAKTVNTKRQKTFLIKECRKFHLNKVIRQLTMNEVVFVQQISHINIHSPIEMFEEMDKLYMVYEELHGGSLLELLNQYIEADTRLRNEEIGTIVFQLAATVHFIHQKNYVHRDLKPENICFEKENDFRSLKLTSFLTVKKRVENEVITGINGSYLYMAPEMLTGENYSEKVDIWSLGVIMYMLCTLKHPIGYFDNEISRQNLKEKLIEKFKFVPRDELIDFNCDEFKNFSNIVPEVIKKMLEVNPKKRISARDVMNNKWVNENFKNYKRKLLQEMRKTNKNVQYNAAFLAFKAKKIKKALFSYFANILATAEDKEMFSEMFRSMDIDGDGVLTSEEFQEAMTKFNQIRDGENAKNITKQVIKKGQTMELHEFINSAIVLKLLNFDDQDKVLKQMFDALDNEQQGEIDIDDLVEIFKDQGLPDVYIQMIVDYCDQDKNNKINYLEFKEFILKEDQVNV</sequence>
<keyword evidence="3" id="KW-0808">Transferase</keyword>
<evidence type="ECO:0000259" key="9">
    <source>
        <dbReference type="PROSITE" id="PS50011"/>
    </source>
</evidence>
<feature type="domain" description="Protein kinase" evidence="9">
    <location>
        <begin position="1"/>
        <end position="331"/>
    </location>
</feature>
<evidence type="ECO:0000256" key="8">
    <source>
        <dbReference type="ARBA" id="ARBA00024334"/>
    </source>
</evidence>
<evidence type="ECO:0000256" key="5">
    <source>
        <dbReference type="ARBA" id="ARBA00022777"/>
    </source>
</evidence>
<evidence type="ECO:0000313" key="11">
    <source>
        <dbReference type="EMBL" id="CDW82297.1"/>
    </source>
</evidence>
<keyword evidence="12" id="KW-1185">Reference proteome</keyword>
<dbReference type="SMART" id="SM00054">
    <property type="entry name" value="EFh"/>
    <property type="match status" value="3"/>
</dbReference>
<dbReference type="SUPFAM" id="SSF47473">
    <property type="entry name" value="EF-hand"/>
    <property type="match status" value="1"/>
</dbReference>
<organism evidence="11 12">
    <name type="scientific">Stylonychia lemnae</name>
    <name type="common">Ciliate</name>
    <dbReference type="NCBI Taxonomy" id="5949"/>
    <lineage>
        <taxon>Eukaryota</taxon>
        <taxon>Sar</taxon>
        <taxon>Alveolata</taxon>
        <taxon>Ciliophora</taxon>
        <taxon>Intramacronucleata</taxon>
        <taxon>Spirotrichea</taxon>
        <taxon>Stichotrichia</taxon>
        <taxon>Sporadotrichida</taxon>
        <taxon>Oxytrichidae</taxon>
        <taxon>Stylonychinae</taxon>
        <taxon>Stylonychia</taxon>
    </lineage>
</organism>
<accession>A0A078ALL4</accession>
<keyword evidence="7" id="KW-0067">ATP-binding</keyword>
<dbReference type="InParanoid" id="A0A078ALL4"/>
<dbReference type="Gene3D" id="1.10.238.10">
    <property type="entry name" value="EF-hand"/>
    <property type="match status" value="2"/>
</dbReference>
<evidence type="ECO:0000256" key="7">
    <source>
        <dbReference type="ARBA" id="ARBA00022840"/>
    </source>
</evidence>
<dbReference type="InterPro" id="IPR000719">
    <property type="entry name" value="Prot_kinase_dom"/>
</dbReference>
<keyword evidence="6" id="KW-0106">Calcium</keyword>
<evidence type="ECO:0000259" key="10">
    <source>
        <dbReference type="PROSITE" id="PS50222"/>
    </source>
</evidence>
<proteinExistence type="inferred from homology"/>
<dbReference type="InterPro" id="IPR018247">
    <property type="entry name" value="EF_Hand_1_Ca_BS"/>
</dbReference>
<feature type="domain" description="EF-hand" evidence="10">
    <location>
        <begin position="457"/>
        <end position="492"/>
    </location>
</feature>
<dbReference type="PROSITE" id="PS50011">
    <property type="entry name" value="PROTEIN_KINASE_DOM"/>
    <property type="match status" value="1"/>
</dbReference>
<dbReference type="PROSITE" id="PS50222">
    <property type="entry name" value="EF_HAND_2"/>
    <property type="match status" value="2"/>
</dbReference>